<dbReference type="SMART" id="SM00020">
    <property type="entry name" value="Tryp_SPc"/>
    <property type="match status" value="1"/>
</dbReference>
<dbReference type="Pfam" id="PF00089">
    <property type="entry name" value="Trypsin"/>
    <property type="match status" value="1"/>
</dbReference>
<dbReference type="PROSITE" id="PS00134">
    <property type="entry name" value="TRYPSIN_HIS"/>
    <property type="match status" value="1"/>
</dbReference>
<dbReference type="Gene3D" id="2.40.10.10">
    <property type="entry name" value="Trypsin-like serine proteases"/>
    <property type="match status" value="1"/>
</dbReference>
<name>A0ABM3UWF8_MUSDO</name>
<evidence type="ECO:0000256" key="3">
    <source>
        <dbReference type="ARBA" id="ARBA00022801"/>
    </source>
</evidence>
<evidence type="ECO:0000256" key="6">
    <source>
        <dbReference type="SAM" id="SignalP"/>
    </source>
</evidence>
<keyword evidence="3" id="KW-0378">Hydrolase</keyword>
<dbReference type="InterPro" id="IPR001314">
    <property type="entry name" value="Peptidase_S1A"/>
</dbReference>
<dbReference type="PRINTS" id="PR00722">
    <property type="entry name" value="CHYMOTRYPSIN"/>
</dbReference>
<keyword evidence="6" id="KW-0732">Signal</keyword>
<accession>A0ABM3UWF8</accession>
<keyword evidence="5" id="KW-1015">Disulfide bond</keyword>
<keyword evidence="8" id="KW-1185">Reference proteome</keyword>
<evidence type="ECO:0000256" key="1">
    <source>
        <dbReference type="ARBA" id="ARBA00007664"/>
    </source>
</evidence>
<gene>
    <name evidence="9" type="primary">LOC131802202</name>
</gene>
<dbReference type="InterPro" id="IPR043504">
    <property type="entry name" value="Peptidase_S1_PA_chymotrypsin"/>
</dbReference>
<reference evidence="9" key="1">
    <citation type="submission" date="2025-08" db="UniProtKB">
        <authorList>
            <consortium name="RefSeq"/>
        </authorList>
    </citation>
    <scope>IDENTIFICATION</scope>
    <source>
        <strain evidence="9">Aabys</strain>
        <tissue evidence="9">Whole body</tissue>
    </source>
</reference>
<dbReference type="InterPro" id="IPR018114">
    <property type="entry name" value="TRYPSIN_HIS"/>
</dbReference>
<dbReference type="Proteomes" id="UP001652621">
    <property type="component" value="Unplaced"/>
</dbReference>
<sequence>MSNMAVVFRKTLILGLLIAFDCATAARPNPIFPQSRIVGGATASEGQFPHQVSLRWGGSHVCGGSIISPTYIVTAAHCLTRGSPPTSFPADYISIRAGSRNRDEGGQIIQAAELKIHPSYDRFNNDIALVKLSKRLQFNDKVKAIPLTRHEPPTGVPVFTSGWGLTRNNGGTSKYLQYTVLMARRHAECGQSTPESVLCLAHSSGNGVCSGDSGGPAVYNKELVGVTNYVVDGCGSTFSDGFASVAYHHEWLSNNSRD</sequence>
<dbReference type="CDD" id="cd00190">
    <property type="entry name" value="Tryp_SPc"/>
    <property type="match status" value="1"/>
</dbReference>
<dbReference type="PANTHER" id="PTHR24276:SF91">
    <property type="entry name" value="AT26814P-RELATED"/>
    <property type="match status" value="1"/>
</dbReference>
<proteinExistence type="inferred from homology"/>
<evidence type="ECO:0000259" key="7">
    <source>
        <dbReference type="PROSITE" id="PS50240"/>
    </source>
</evidence>
<evidence type="ECO:0000313" key="9">
    <source>
        <dbReference type="RefSeq" id="XP_058977864.1"/>
    </source>
</evidence>
<evidence type="ECO:0000256" key="5">
    <source>
        <dbReference type="ARBA" id="ARBA00023157"/>
    </source>
</evidence>
<evidence type="ECO:0000256" key="2">
    <source>
        <dbReference type="ARBA" id="ARBA00022670"/>
    </source>
</evidence>
<feature type="signal peptide" evidence="6">
    <location>
        <begin position="1"/>
        <end position="25"/>
    </location>
</feature>
<dbReference type="SUPFAM" id="SSF50494">
    <property type="entry name" value="Trypsin-like serine proteases"/>
    <property type="match status" value="1"/>
</dbReference>
<feature type="chain" id="PRO_5046295398" evidence="6">
    <location>
        <begin position="26"/>
        <end position="258"/>
    </location>
</feature>
<dbReference type="InterPro" id="IPR001254">
    <property type="entry name" value="Trypsin_dom"/>
</dbReference>
<comment type="similarity">
    <text evidence="1">Belongs to the peptidase S1 family.</text>
</comment>
<dbReference type="PANTHER" id="PTHR24276">
    <property type="entry name" value="POLYSERASE-RELATED"/>
    <property type="match status" value="1"/>
</dbReference>
<organism evidence="8 9">
    <name type="scientific">Musca domestica</name>
    <name type="common">House fly</name>
    <dbReference type="NCBI Taxonomy" id="7370"/>
    <lineage>
        <taxon>Eukaryota</taxon>
        <taxon>Metazoa</taxon>
        <taxon>Ecdysozoa</taxon>
        <taxon>Arthropoda</taxon>
        <taxon>Hexapoda</taxon>
        <taxon>Insecta</taxon>
        <taxon>Pterygota</taxon>
        <taxon>Neoptera</taxon>
        <taxon>Endopterygota</taxon>
        <taxon>Diptera</taxon>
        <taxon>Brachycera</taxon>
        <taxon>Muscomorpha</taxon>
        <taxon>Muscoidea</taxon>
        <taxon>Muscidae</taxon>
        <taxon>Musca</taxon>
    </lineage>
</organism>
<evidence type="ECO:0000256" key="4">
    <source>
        <dbReference type="ARBA" id="ARBA00022825"/>
    </source>
</evidence>
<dbReference type="RefSeq" id="XP_058977864.1">
    <property type="nucleotide sequence ID" value="XM_059121881.1"/>
</dbReference>
<feature type="domain" description="Peptidase S1" evidence="7">
    <location>
        <begin position="37"/>
        <end position="257"/>
    </location>
</feature>
<dbReference type="GeneID" id="131802202"/>
<protein>
    <submittedName>
        <fullName evidence="9">Serine protease SP24D-like</fullName>
    </submittedName>
</protein>
<keyword evidence="2" id="KW-0645">Protease</keyword>
<dbReference type="InterPro" id="IPR009003">
    <property type="entry name" value="Peptidase_S1_PA"/>
</dbReference>
<evidence type="ECO:0000313" key="8">
    <source>
        <dbReference type="Proteomes" id="UP001652621"/>
    </source>
</evidence>
<keyword evidence="4" id="KW-0720">Serine protease</keyword>
<dbReference type="PROSITE" id="PS50240">
    <property type="entry name" value="TRYPSIN_DOM"/>
    <property type="match status" value="1"/>
</dbReference>
<dbReference type="InterPro" id="IPR050430">
    <property type="entry name" value="Peptidase_S1"/>
</dbReference>